<evidence type="ECO:0000313" key="2">
    <source>
        <dbReference type="EMBL" id="CAG5111821.1"/>
    </source>
</evidence>
<feature type="compositionally biased region" description="Basic and acidic residues" evidence="1">
    <location>
        <begin position="272"/>
        <end position="291"/>
    </location>
</feature>
<gene>
    <name evidence="2" type="ORF">OKIOD_LOCUS14858</name>
</gene>
<sequence length="317" mass="35574">MNDLTSAMDEWSFNVRDQALGDKTGTDDVFSGSFFLEEDKPGHEKQVRRSARLSSRKKKGVKFLVEKEAEKTPRPPAKKKPKQDLPVPKIEESEEKPKKAAHVAAKKVEPVRATTKAATKKVEKTEAPKPSTASLPKPVVKGRKTETDLGEFFKYKNDKGKVRRSTTNPQPFSFMVREEQKKKAREAAKQASAANVYKDDELEFTSKPAVRTTTAATVNRLAQPKKVAAPVDDEKKEARRIAKARRTTRALSPKFRTAARAASRKFSTTENKPAEGTEKEEPKKNNTERKPFKPTVAKSPNFHYTARAKKRALAEQN</sequence>
<feature type="compositionally biased region" description="Basic residues" evidence="1">
    <location>
        <begin position="48"/>
        <end position="61"/>
    </location>
</feature>
<feature type="region of interest" description="Disordered" evidence="1">
    <location>
        <begin position="1"/>
        <end position="25"/>
    </location>
</feature>
<keyword evidence="3" id="KW-1185">Reference proteome</keyword>
<protein>
    <submittedName>
        <fullName evidence="2">Oidioi.mRNA.OKI2018_I69.chr2.g6093.t1.cds</fullName>
    </submittedName>
</protein>
<organism evidence="2 3">
    <name type="scientific">Oikopleura dioica</name>
    <name type="common">Tunicate</name>
    <dbReference type="NCBI Taxonomy" id="34765"/>
    <lineage>
        <taxon>Eukaryota</taxon>
        <taxon>Metazoa</taxon>
        <taxon>Chordata</taxon>
        <taxon>Tunicata</taxon>
        <taxon>Appendicularia</taxon>
        <taxon>Copelata</taxon>
        <taxon>Oikopleuridae</taxon>
        <taxon>Oikopleura</taxon>
    </lineage>
</organism>
<feature type="region of interest" description="Disordered" evidence="1">
    <location>
        <begin position="226"/>
        <end position="317"/>
    </location>
</feature>
<evidence type="ECO:0000256" key="1">
    <source>
        <dbReference type="SAM" id="MobiDB-lite"/>
    </source>
</evidence>
<feature type="region of interest" description="Disordered" evidence="1">
    <location>
        <begin position="38"/>
        <end position="143"/>
    </location>
</feature>
<dbReference type="Proteomes" id="UP001158576">
    <property type="component" value="Chromosome 2"/>
</dbReference>
<feature type="compositionally biased region" description="Basic and acidic residues" evidence="1">
    <location>
        <begin position="64"/>
        <end position="73"/>
    </location>
</feature>
<dbReference type="EMBL" id="OU015567">
    <property type="protein sequence ID" value="CAG5111821.1"/>
    <property type="molecule type" value="Genomic_DNA"/>
</dbReference>
<accession>A0ABN7T2I7</accession>
<proteinExistence type="predicted"/>
<evidence type="ECO:0000313" key="3">
    <source>
        <dbReference type="Proteomes" id="UP001158576"/>
    </source>
</evidence>
<feature type="compositionally biased region" description="Basic and acidic residues" evidence="1">
    <location>
        <begin position="89"/>
        <end position="98"/>
    </location>
</feature>
<name>A0ABN7T2I7_OIKDI</name>
<feature type="compositionally biased region" description="Basic and acidic residues" evidence="1">
    <location>
        <begin position="38"/>
        <end position="47"/>
    </location>
</feature>
<reference evidence="2 3" key="1">
    <citation type="submission" date="2021-04" db="EMBL/GenBank/DDBJ databases">
        <authorList>
            <person name="Bliznina A."/>
        </authorList>
    </citation>
    <scope>NUCLEOTIDE SEQUENCE [LARGE SCALE GENOMIC DNA]</scope>
</reference>